<dbReference type="Proteomes" id="UP000027318">
    <property type="component" value="Unassembled WGS sequence"/>
</dbReference>
<evidence type="ECO:0000313" key="1">
    <source>
        <dbReference type="EMBL" id="KDE40912.1"/>
    </source>
</evidence>
<dbReference type="InterPro" id="IPR038084">
    <property type="entry name" value="PduO/GlcC-like_sf"/>
</dbReference>
<dbReference type="AlphaFoldDB" id="A0A063Y992"/>
<reference evidence="1 2" key="1">
    <citation type="journal article" date="2005" name="Int. J. Syst. Evol. Microbiol.">
        <title>Nitrincola lacisaponensis gen. nov., sp. nov., a novel alkaliphilic bacterium isolated from an alkaline, saline lake.</title>
        <authorList>
            <person name="Dimitriu P.A."/>
            <person name="Shukla S.K."/>
            <person name="Conradt J."/>
            <person name="Marquez M.C."/>
            <person name="Ventosa A."/>
            <person name="Maglia A."/>
            <person name="Peyton B.M."/>
            <person name="Pinkart H.C."/>
            <person name="Mormile M.R."/>
        </authorList>
    </citation>
    <scope>NUCLEOTIDE SEQUENCE [LARGE SCALE GENOMIC DNA]</scope>
    <source>
        <strain evidence="1 2">4CA</strain>
    </source>
</reference>
<comment type="caution">
    <text evidence="1">The sequence shown here is derived from an EMBL/GenBank/DDBJ whole genome shotgun (WGS) entry which is preliminary data.</text>
</comment>
<dbReference type="STRING" id="267850.ADINL_0561"/>
<dbReference type="PANTHER" id="PTHR34309:SF1">
    <property type="entry name" value="PROTEIN GLCG"/>
    <property type="match status" value="1"/>
</dbReference>
<dbReference type="PANTHER" id="PTHR34309">
    <property type="entry name" value="SLR1406 PROTEIN"/>
    <property type="match status" value="1"/>
</dbReference>
<organism evidence="1 2">
    <name type="scientific">Nitrincola lacisaponensis</name>
    <dbReference type="NCBI Taxonomy" id="267850"/>
    <lineage>
        <taxon>Bacteria</taxon>
        <taxon>Pseudomonadati</taxon>
        <taxon>Pseudomonadota</taxon>
        <taxon>Gammaproteobacteria</taxon>
        <taxon>Oceanospirillales</taxon>
        <taxon>Oceanospirillaceae</taxon>
        <taxon>Nitrincola</taxon>
    </lineage>
</organism>
<dbReference type="PATRIC" id="fig|267850.7.peg.555"/>
<gene>
    <name evidence="1" type="ORF">ADINL_0561</name>
</gene>
<dbReference type="EMBL" id="JMSZ01000015">
    <property type="protein sequence ID" value="KDE40912.1"/>
    <property type="molecule type" value="Genomic_DNA"/>
</dbReference>
<dbReference type="InterPro" id="IPR005624">
    <property type="entry name" value="PduO/GlcC-like"/>
</dbReference>
<keyword evidence="2" id="KW-1185">Reference proteome</keyword>
<dbReference type="SUPFAM" id="SSF143744">
    <property type="entry name" value="GlcG-like"/>
    <property type="match status" value="1"/>
</dbReference>
<name>A0A063Y992_9GAMM</name>
<dbReference type="InterPro" id="IPR052517">
    <property type="entry name" value="GlcG_carb_metab_protein"/>
</dbReference>
<dbReference type="OrthoDB" id="9800768at2"/>
<sequence>MYTKQALTLNEANQLIEAAFSEARQQGWAVAVAVVDDGGHLLAMQRMEDCAPVGAYIAVEKARTAALGRRETKIYEDMINGGRNAFLSAPVITATLEGGVPVLHDGQVVAAIGVSGVKPDQDAQVAKAGAAALNA</sequence>
<evidence type="ECO:0008006" key="3">
    <source>
        <dbReference type="Google" id="ProtNLM"/>
    </source>
</evidence>
<dbReference type="Pfam" id="PF03928">
    <property type="entry name" value="HbpS-like"/>
    <property type="match status" value="1"/>
</dbReference>
<proteinExistence type="predicted"/>
<evidence type="ECO:0000313" key="2">
    <source>
        <dbReference type="Proteomes" id="UP000027318"/>
    </source>
</evidence>
<accession>A0A063Y992</accession>
<dbReference type="Gene3D" id="3.30.450.150">
    <property type="entry name" value="Haem-degrading domain"/>
    <property type="match status" value="1"/>
</dbReference>
<dbReference type="RefSeq" id="WP_036543726.1">
    <property type="nucleotide sequence ID" value="NZ_JBKBNO010000008.1"/>
</dbReference>
<protein>
    <recommendedName>
        <fullName evidence="3">GlcG protein</fullName>
    </recommendedName>
</protein>